<keyword evidence="2" id="KW-1185">Reference proteome</keyword>
<dbReference type="EMBL" id="CAKOFQ010006766">
    <property type="protein sequence ID" value="CAH1969785.1"/>
    <property type="molecule type" value="Genomic_DNA"/>
</dbReference>
<sequence>MLDKKHCIPSAAALLMSQSLLDFGLHSVRLQAWACV</sequence>
<evidence type="ECO:0000313" key="1">
    <source>
        <dbReference type="EMBL" id="CAH1969785.1"/>
    </source>
</evidence>
<accession>A0A9P0P5M7</accession>
<comment type="caution">
    <text evidence="1">The sequence shown here is derived from an EMBL/GenBank/DDBJ whole genome shotgun (WGS) entry which is preliminary data.</text>
</comment>
<proteinExistence type="predicted"/>
<dbReference type="Proteomes" id="UP001152888">
    <property type="component" value="Unassembled WGS sequence"/>
</dbReference>
<protein>
    <submittedName>
        <fullName evidence="1">Uncharacterized protein</fullName>
    </submittedName>
</protein>
<gene>
    <name evidence="1" type="ORF">ACAOBT_LOCUS8553</name>
</gene>
<name>A0A9P0P5M7_ACAOB</name>
<organism evidence="1 2">
    <name type="scientific">Acanthoscelides obtectus</name>
    <name type="common">Bean weevil</name>
    <name type="synonym">Bruchus obtectus</name>
    <dbReference type="NCBI Taxonomy" id="200917"/>
    <lineage>
        <taxon>Eukaryota</taxon>
        <taxon>Metazoa</taxon>
        <taxon>Ecdysozoa</taxon>
        <taxon>Arthropoda</taxon>
        <taxon>Hexapoda</taxon>
        <taxon>Insecta</taxon>
        <taxon>Pterygota</taxon>
        <taxon>Neoptera</taxon>
        <taxon>Endopterygota</taxon>
        <taxon>Coleoptera</taxon>
        <taxon>Polyphaga</taxon>
        <taxon>Cucujiformia</taxon>
        <taxon>Chrysomeloidea</taxon>
        <taxon>Chrysomelidae</taxon>
        <taxon>Bruchinae</taxon>
        <taxon>Bruchini</taxon>
        <taxon>Acanthoscelides</taxon>
    </lineage>
</organism>
<reference evidence="1" key="1">
    <citation type="submission" date="2022-03" db="EMBL/GenBank/DDBJ databases">
        <authorList>
            <person name="Sayadi A."/>
        </authorList>
    </citation>
    <scope>NUCLEOTIDE SEQUENCE</scope>
</reference>
<evidence type="ECO:0000313" key="2">
    <source>
        <dbReference type="Proteomes" id="UP001152888"/>
    </source>
</evidence>
<dbReference type="AlphaFoldDB" id="A0A9P0P5M7"/>